<comment type="caution">
    <text evidence="6">The sequence shown here is derived from an EMBL/GenBank/DDBJ whole genome shotgun (WGS) entry which is preliminary data.</text>
</comment>
<comment type="subcellular location">
    <subcellularLocation>
        <location evidence="1">Membrane</location>
        <topology evidence="1">Multi-pass membrane protein</topology>
    </subcellularLocation>
</comment>
<protein>
    <submittedName>
        <fullName evidence="6">Cobalt transporter CbiQ</fullName>
    </submittedName>
</protein>
<name>A0A402BAX0_9CHLR</name>
<dbReference type="CDD" id="cd16914">
    <property type="entry name" value="EcfT"/>
    <property type="match status" value="1"/>
</dbReference>
<evidence type="ECO:0000313" key="6">
    <source>
        <dbReference type="EMBL" id="GCE28553.1"/>
    </source>
</evidence>
<feature type="transmembrane region" description="Helical" evidence="5">
    <location>
        <begin position="65"/>
        <end position="84"/>
    </location>
</feature>
<dbReference type="AlphaFoldDB" id="A0A402BAX0"/>
<accession>A0A402BAX0</accession>
<dbReference type="Proteomes" id="UP000287171">
    <property type="component" value="Unassembled WGS sequence"/>
</dbReference>
<dbReference type="PANTHER" id="PTHR33514">
    <property type="entry name" value="PROTEIN ABCI12, CHLOROPLASTIC"/>
    <property type="match status" value="1"/>
</dbReference>
<dbReference type="PANTHER" id="PTHR33514:SF13">
    <property type="entry name" value="PROTEIN ABCI12, CHLOROPLASTIC"/>
    <property type="match status" value="1"/>
</dbReference>
<organism evidence="6 7">
    <name type="scientific">Dictyobacter alpinus</name>
    <dbReference type="NCBI Taxonomy" id="2014873"/>
    <lineage>
        <taxon>Bacteria</taxon>
        <taxon>Bacillati</taxon>
        <taxon>Chloroflexota</taxon>
        <taxon>Ktedonobacteria</taxon>
        <taxon>Ktedonobacterales</taxon>
        <taxon>Dictyobacteraceae</taxon>
        <taxon>Dictyobacter</taxon>
    </lineage>
</organism>
<feature type="transmembrane region" description="Helical" evidence="5">
    <location>
        <begin position="261"/>
        <end position="284"/>
    </location>
</feature>
<proteinExistence type="predicted"/>
<evidence type="ECO:0000256" key="4">
    <source>
        <dbReference type="ARBA" id="ARBA00023136"/>
    </source>
</evidence>
<reference evidence="7" key="1">
    <citation type="submission" date="2018-12" db="EMBL/GenBank/DDBJ databases">
        <title>Tengunoibacter tsumagoiensis gen. nov., sp. nov., Dictyobacter kobayashii sp. nov., D. alpinus sp. nov., and D. joshuensis sp. nov. and description of Dictyobacteraceae fam. nov. within the order Ktedonobacterales isolated from Tengu-no-mugimeshi.</title>
        <authorList>
            <person name="Wang C.M."/>
            <person name="Zheng Y."/>
            <person name="Sakai Y."/>
            <person name="Toyoda A."/>
            <person name="Minakuchi Y."/>
            <person name="Abe K."/>
            <person name="Yokota A."/>
            <person name="Yabe S."/>
        </authorList>
    </citation>
    <scope>NUCLEOTIDE SEQUENCE [LARGE SCALE GENOMIC DNA]</scope>
    <source>
        <strain evidence="7">Uno16</strain>
    </source>
</reference>
<keyword evidence="4 5" id="KW-0472">Membrane</keyword>
<dbReference type="RefSeq" id="WP_126628756.1">
    <property type="nucleotide sequence ID" value="NZ_BIFT01000001.1"/>
</dbReference>
<dbReference type="InterPro" id="IPR003339">
    <property type="entry name" value="ABC/ECF_trnsptr_transmembrane"/>
</dbReference>
<dbReference type="EMBL" id="BIFT01000001">
    <property type="protein sequence ID" value="GCE28553.1"/>
    <property type="molecule type" value="Genomic_DNA"/>
</dbReference>
<feature type="transmembrane region" description="Helical" evidence="5">
    <location>
        <begin position="113"/>
        <end position="132"/>
    </location>
</feature>
<evidence type="ECO:0000256" key="2">
    <source>
        <dbReference type="ARBA" id="ARBA00022692"/>
    </source>
</evidence>
<evidence type="ECO:0000256" key="1">
    <source>
        <dbReference type="ARBA" id="ARBA00004141"/>
    </source>
</evidence>
<evidence type="ECO:0000256" key="5">
    <source>
        <dbReference type="SAM" id="Phobius"/>
    </source>
</evidence>
<dbReference type="OrthoDB" id="8075495at2"/>
<gene>
    <name evidence="6" type="ORF">KDA_40370</name>
</gene>
<feature type="transmembrane region" description="Helical" evidence="5">
    <location>
        <begin position="23"/>
        <end position="53"/>
    </location>
</feature>
<keyword evidence="2 5" id="KW-0812">Transmembrane</keyword>
<keyword evidence="3 5" id="KW-1133">Transmembrane helix</keyword>
<evidence type="ECO:0000256" key="3">
    <source>
        <dbReference type="ARBA" id="ARBA00022989"/>
    </source>
</evidence>
<sequence length="305" mass="34293">MLTTFTYIKRDSFVHRLDPRTKIILLFAYSFAVAQTSNFWLIAGGFLLTIIYFRLSRLRWEETKSTWKLVITVSLILTIGNYLLSGGNILQEVDSYRVHVLFSLPFLGFRPQLPYIGPAPLLFSVESIIFFFTQLMRNIGIATLGIIIPYTVDPSHMGVAFRGLGIPDKFAYAIDLSFRFLPTVVRDFDTTLAAQRARGFEIDNLRGGPFGKVMRITPLILPVVIGSILGAEDIINAMELRCFGVTKRSWFIQLQMKRADIVLVSIGISFFVLLTLLNIAGSFYGQGPLHFTHTQGIPSFLLGGH</sequence>
<evidence type="ECO:0000313" key="7">
    <source>
        <dbReference type="Proteomes" id="UP000287171"/>
    </source>
</evidence>
<dbReference type="Pfam" id="PF02361">
    <property type="entry name" value="CbiQ"/>
    <property type="match status" value="1"/>
</dbReference>
<keyword evidence="7" id="KW-1185">Reference proteome</keyword>
<dbReference type="GO" id="GO:0005886">
    <property type="term" value="C:plasma membrane"/>
    <property type="evidence" value="ECO:0007669"/>
    <property type="project" value="UniProtKB-ARBA"/>
</dbReference>